<gene>
    <name evidence="2" type="ORF">OH818_16720</name>
</gene>
<evidence type="ECO:0000313" key="3">
    <source>
        <dbReference type="Proteomes" id="UP001164020"/>
    </source>
</evidence>
<organism evidence="2 3">
    <name type="scientific">Jiella pelagia</name>
    <dbReference type="NCBI Taxonomy" id="2986949"/>
    <lineage>
        <taxon>Bacteria</taxon>
        <taxon>Pseudomonadati</taxon>
        <taxon>Pseudomonadota</taxon>
        <taxon>Alphaproteobacteria</taxon>
        <taxon>Hyphomicrobiales</taxon>
        <taxon>Aurantimonadaceae</taxon>
        <taxon>Jiella</taxon>
    </lineage>
</organism>
<name>A0ABY7C7J6_9HYPH</name>
<evidence type="ECO:0000256" key="1">
    <source>
        <dbReference type="SAM" id="MobiDB-lite"/>
    </source>
</evidence>
<evidence type="ECO:0000313" key="2">
    <source>
        <dbReference type="EMBL" id="WAP71226.1"/>
    </source>
</evidence>
<keyword evidence="3" id="KW-1185">Reference proteome</keyword>
<dbReference type="InterPro" id="IPR006427">
    <property type="entry name" value="Portal_HK97"/>
</dbReference>
<dbReference type="NCBIfam" id="TIGR01537">
    <property type="entry name" value="portal_HK97"/>
    <property type="match status" value="1"/>
</dbReference>
<accession>A0ABY7C7J6</accession>
<dbReference type="Proteomes" id="UP001164020">
    <property type="component" value="Chromosome"/>
</dbReference>
<protein>
    <submittedName>
        <fullName evidence="2">Phage portal protein</fullName>
    </submittedName>
</protein>
<sequence>MSGGDGWFVRMLGGGKTNAGVSVNEHLAMQLPVVYACINRIANPIATFPFRIMRPKRSGGGMEVVTDHPLSSRLALRPNDLMSGRSHRKALVGHVLRWGNGYNEIERNRRGQAVNLWPLLPDRTGPHRNGDSLVYRTSIDGRQFEIDHGDVIHIMDQSFDGYVGISPIAMARQAIGMGLAMEEFGAKFFANDMKSGGFLMHPGRLSGAAKGNVTGKDGERRMNAADPASGIERQGGLDNAHRVKVLEEGMKFVQTTIPPEDAQFLGSREFQIAEIARIYDVPLVLLQSHEKTTSWGSGIEQLMIGFVMQTIAPWISAIESEMNWKLFTEDERAAGTVVKFNMNALLRGDMQSRSEFYAKMFGIGAFSPNRILDLEDEDGIGPDGDEHFVQAGYVPIRHAINPPGIGHNGGPPIGSEGANQ</sequence>
<feature type="region of interest" description="Disordered" evidence="1">
    <location>
        <begin position="401"/>
        <end position="420"/>
    </location>
</feature>
<dbReference type="Pfam" id="PF04860">
    <property type="entry name" value="Phage_portal"/>
    <property type="match status" value="1"/>
</dbReference>
<proteinExistence type="predicted"/>
<reference evidence="2" key="1">
    <citation type="submission" date="2022-12" db="EMBL/GenBank/DDBJ databases">
        <title>Jiella pelagia sp. nov., isolated from phosphonate enriched culture of Northwest Pacific surface seawater.</title>
        <authorList>
            <person name="Shin D.Y."/>
            <person name="Hwang C.Y."/>
        </authorList>
    </citation>
    <scope>NUCLEOTIDE SEQUENCE</scope>
    <source>
        <strain evidence="2">HL-NP1</strain>
    </source>
</reference>
<dbReference type="EMBL" id="CP114029">
    <property type="protein sequence ID" value="WAP71226.1"/>
    <property type="molecule type" value="Genomic_DNA"/>
</dbReference>
<dbReference type="RefSeq" id="WP_268883770.1">
    <property type="nucleotide sequence ID" value="NZ_CP114029.1"/>
</dbReference>
<dbReference type="InterPro" id="IPR006944">
    <property type="entry name" value="Phage/GTA_portal"/>
</dbReference>